<evidence type="ECO:0000313" key="3">
    <source>
        <dbReference type="Proteomes" id="UP000011513"/>
    </source>
</evidence>
<sequence>MDAPNRSHLDWKVAGAGFSLLPVGVGVVTGNPLLGVAAVCCLLLAVGLVYPFATFASESE</sequence>
<evidence type="ECO:0000256" key="1">
    <source>
        <dbReference type="SAM" id="Phobius"/>
    </source>
</evidence>
<dbReference type="OrthoDB" id="382888at2157"/>
<reference evidence="2 3" key="1">
    <citation type="journal article" date="2014" name="PLoS Genet.">
        <title>Phylogenetically driven sequencing of extremely halophilic archaea reveals strategies for static and dynamic osmo-response.</title>
        <authorList>
            <person name="Becker E.A."/>
            <person name="Seitzer P.M."/>
            <person name="Tritt A."/>
            <person name="Larsen D."/>
            <person name="Krusor M."/>
            <person name="Yao A.I."/>
            <person name="Wu D."/>
            <person name="Madern D."/>
            <person name="Eisen J.A."/>
            <person name="Darling A.E."/>
            <person name="Facciotti M.T."/>
        </authorList>
    </citation>
    <scope>NUCLEOTIDE SEQUENCE [LARGE SCALE GENOMIC DNA]</scope>
    <source>
        <strain evidence="2 3">JCM 14848</strain>
    </source>
</reference>
<dbReference type="EMBL" id="AOIV01000027">
    <property type="protein sequence ID" value="ELZ29903.1"/>
    <property type="molecule type" value="Genomic_DNA"/>
</dbReference>
<name>M0D4X2_HALPD</name>
<keyword evidence="1" id="KW-0472">Membrane</keyword>
<proteinExistence type="predicted"/>
<comment type="caution">
    <text evidence="2">The sequence shown here is derived from an EMBL/GenBank/DDBJ whole genome shotgun (WGS) entry which is preliminary data.</text>
</comment>
<dbReference type="InParanoid" id="M0D4X2"/>
<dbReference type="AlphaFoldDB" id="M0D4X2"/>
<feature type="transmembrane region" description="Helical" evidence="1">
    <location>
        <begin position="33"/>
        <end position="53"/>
    </location>
</feature>
<protein>
    <submittedName>
        <fullName evidence="2">Uncharacterized protein</fullName>
    </submittedName>
</protein>
<dbReference type="RefSeq" id="WP_008387296.1">
    <property type="nucleotide sequence ID" value="NZ_AOIV01000027.1"/>
</dbReference>
<dbReference type="Proteomes" id="UP000011513">
    <property type="component" value="Unassembled WGS sequence"/>
</dbReference>
<gene>
    <name evidence="2" type="ORF">C474_12741</name>
</gene>
<keyword evidence="3" id="KW-1185">Reference proteome</keyword>
<organism evidence="2 3">
    <name type="scientific">Halogeometricum pallidum JCM 14848</name>
    <dbReference type="NCBI Taxonomy" id="1227487"/>
    <lineage>
        <taxon>Archaea</taxon>
        <taxon>Methanobacteriati</taxon>
        <taxon>Methanobacteriota</taxon>
        <taxon>Stenosarchaea group</taxon>
        <taxon>Halobacteria</taxon>
        <taxon>Halobacteriales</taxon>
        <taxon>Haloferacaceae</taxon>
        <taxon>Halogeometricum</taxon>
    </lineage>
</organism>
<evidence type="ECO:0000313" key="2">
    <source>
        <dbReference type="EMBL" id="ELZ29903.1"/>
    </source>
</evidence>
<keyword evidence="1" id="KW-1133">Transmembrane helix</keyword>
<keyword evidence="1" id="KW-0812">Transmembrane</keyword>
<accession>M0D4X2</accession>